<sequence length="738" mass="83383">MSALRPRGRRHTRSVSHHRPPPMEFAPESLPPVTPSSSSKARRRAIASCDVCRRRKVKCDQQHPTCSACRAVGRACLYTESSSSQFGVAAPRAGRERAHSIRRRPRDSPHLETLDVRLGRLESVLEQIIQAKYAPQPTGAELHQAADGERGSASAGAPANVPPPGRHLRAEESGDGTLLVSEDGGSQFVPSQHWSLLATELRDIREMLTSGKDSVAAQFLPSDEHDIVRCLPRDADTCYELLQVFEGNVDPVIRIVHKPTLCRRFKVFVDEYMDFLSTPPQDRGDNMEEKLKKDGLLHFRPLLFAIFFSSVNSLSDTAAIAQFGLEKRPLMATYQRGLQLSLLAVDPFNSASIELLQAYTLFFSCQLRDETVGRIYSLLAAVTRHAMSLGLHREPTLFSPVPDEVSVEIRRRVWAQLRYVEWRAGELKGVLQSYDEDAFSTRLPRNVNDSDLVVGRVPGLLDPSLAAEEGRYTETTYQVCFYRMVQCARQVGHSVHNQFRKTAQPSNQPAEVRVAEFDVLRQETEKLIASTRERNMRHYRFDDNTLTAPQKLAKMNIKILEWKCWLVFWCGIPREQRKTLLSNSDRMKLLRDSVALVETLNEVALDPDLEKFRWVVQGCSAFQTVMVLIAELRDTQPASEEEVSFRLHALRTLRQTVTVHEGSESRAWAVISKYVEQLESAYKQFAGPERQQPNVEMMTGRSVGHGFFDGYPADNEILQNLDLMGLGWGNGYQGLWPE</sequence>
<gene>
    <name evidence="6" type="ORF">B0J12DRAFT_685670</name>
</gene>
<keyword evidence="3" id="KW-0539">Nucleus</keyword>
<accession>A0ABQ8FU22</accession>
<dbReference type="InterPro" id="IPR050613">
    <property type="entry name" value="Sec_Metabolite_Reg"/>
</dbReference>
<dbReference type="Pfam" id="PF00172">
    <property type="entry name" value="Zn_clus"/>
    <property type="match status" value="1"/>
</dbReference>
<dbReference type="PANTHER" id="PTHR31001:SF77">
    <property type="entry name" value="TRANSCRIPTION FACTOR, PUTATIVE (AFU_ORTHOLOGUE AFUA_3G12940)-RELATED"/>
    <property type="match status" value="1"/>
</dbReference>
<dbReference type="SMART" id="SM00066">
    <property type="entry name" value="GAL4"/>
    <property type="match status" value="1"/>
</dbReference>
<dbReference type="Proteomes" id="UP000774617">
    <property type="component" value="Unassembled WGS sequence"/>
</dbReference>
<dbReference type="InterPro" id="IPR007219">
    <property type="entry name" value="XnlR_reg_dom"/>
</dbReference>
<dbReference type="InterPro" id="IPR036864">
    <property type="entry name" value="Zn2-C6_fun-type_DNA-bd_sf"/>
</dbReference>
<dbReference type="EMBL" id="JAGTJR010000057">
    <property type="protein sequence ID" value="KAH7025584.1"/>
    <property type="molecule type" value="Genomic_DNA"/>
</dbReference>
<evidence type="ECO:0000313" key="7">
    <source>
        <dbReference type="Proteomes" id="UP000774617"/>
    </source>
</evidence>
<name>A0ABQ8FU22_9PEZI</name>
<comment type="caution">
    <text evidence="6">The sequence shown here is derived from an EMBL/GenBank/DDBJ whole genome shotgun (WGS) entry which is preliminary data.</text>
</comment>
<evidence type="ECO:0000259" key="5">
    <source>
        <dbReference type="PROSITE" id="PS50048"/>
    </source>
</evidence>
<dbReference type="CDD" id="cd00067">
    <property type="entry name" value="GAL4"/>
    <property type="match status" value="1"/>
</dbReference>
<dbReference type="PROSITE" id="PS50048">
    <property type="entry name" value="ZN2_CY6_FUNGAL_2"/>
    <property type="match status" value="1"/>
</dbReference>
<protein>
    <recommendedName>
        <fullName evidence="5">Zn(2)-C6 fungal-type domain-containing protein</fullName>
    </recommendedName>
</protein>
<evidence type="ECO:0000256" key="3">
    <source>
        <dbReference type="ARBA" id="ARBA00023242"/>
    </source>
</evidence>
<proteinExistence type="predicted"/>
<keyword evidence="2" id="KW-0479">Metal-binding</keyword>
<evidence type="ECO:0000256" key="2">
    <source>
        <dbReference type="ARBA" id="ARBA00022723"/>
    </source>
</evidence>
<evidence type="ECO:0000256" key="4">
    <source>
        <dbReference type="SAM" id="MobiDB-lite"/>
    </source>
</evidence>
<feature type="domain" description="Zn(2)-C6 fungal-type" evidence="5">
    <location>
        <begin position="48"/>
        <end position="78"/>
    </location>
</feature>
<dbReference type="Pfam" id="PF04082">
    <property type="entry name" value="Fungal_trans"/>
    <property type="match status" value="1"/>
</dbReference>
<dbReference type="SUPFAM" id="SSF57701">
    <property type="entry name" value="Zn2/Cys6 DNA-binding domain"/>
    <property type="match status" value="1"/>
</dbReference>
<dbReference type="PANTHER" id="PTHR31001">
    <property type="entry name" value="UNCHARACTERIZED TRANSCRIPTIONAL REGULATORY PROTEIN"/>
    <property type="match status" value="1"/>
</dbReference>
<dbReference type="Gene3D" id="4.10.240.10">
    <property type="entry name" value="Zn(2)-C6 fungal-type DNA-binding domain"/>
    <property type="match status" value="1"/>
</dbReference>
<dbReference type="InterPro" id="IPR001138">
    <property type="entry name" value="Zn2Cys6_DnaBD"/>
</dbReference>
<evidence type="ECO:0000313" key="6">
    <source>
        <dbReference type="EMBL" id="KAH7025584.1"/>
    </source>
</evidence>
<comment type="subcellular location">
    <subcellularLocation>
        <location evidence="1">Nucleus</location>
    </subcellularLocation>
</comment>
<reference evidence="6 7" key="1">
    <citation type="journal article" date="2021" name="Nat. Commun.">
        <title>Genetic determinants of endophytism in the Arabidopsis root mycobiome.</title>
        <authorList>
            <person name="Mesny F."/>
            <person name="Miyauchi S."/>
            <person name="Thiergart T."/>
            <person name="Pickel B."/>
            <person name="Atanasova L."/>
            <person name="Karlsson M."/>
            <person name="Huettel B."/>
            <person name="Barry K.W."/>
            <person name="Haridas S."/>
            <person name="Chen C."/>
            <person name="Bauer D."/>
            <person name="Andreopoulos W."/>
            <person name="Pangilinan J."/>
            <person name="LaButti K."/>
            <person name="Riley R."/>
            <person name="Lipzen A."/>
            <person name="Clum A."/>
            <person name="Drula E."/>
            <person name="Henrissat B."/>
            <person name="Kohler A."/>
            <person name="Grigoriev I.V."/>
            <person name="Martin F.M."/>
            <person name="Hacquard S."/>
        </authorList>
    </citation>
    <scope>NUCLEOTIDE SEQUENCE [LARGE SCALE GENOMIC DNA]</scope>
    <source>
        <strain evidence="6 7">MPI-SDFR-AT-0080</strain>
    </source>
</reference>
<keyword evidence="7" id="KW-1185">Reference proteome</keyword>
<feature type="region of interest" description="Disordered" evidence="4">
    <location>
        <begin position="136"/>
        <end position="172"/>
    </location>
</feature>
<organism evidence="6 7">
    <name type="scientific">Macrophomina phaseolina</name>
    <dbReference type="NCBI Taxonomy" id="35725"/>
    <lineage>
        <taxon>Eukaryota</taxon>
        <taxon>Fungi</taxon>
        <taxon>Dikarya</taxon>
        <taxon>Ascomycota</taxon>
        <taxon>Pezizomycotina</taxon>
        <taxon>Dothideomycetes</taxon>
        <taxon>Dothideomycetes incertae sedis</taxon>
        <taxon>Botryosphaeriales</taxon>
        <taxon>Botryosphaeriaceae</taxon>
        <taxon>Macrophomina</taxon>
    </lineage>
</organism>
<dbReference type="PROSITE" id="PS00463">
    <property type="entry name" value="ZN2_CY6_FUNGAL_1"/>
    <property type="match status" value="1"/>
</dbReference>
<dbReference type="CDD" id="cd12148">
    <property type="entry name" value="fungal_TF_MHR"/>
    <property type="match status" value="1"/>
</dbReference>
<evidence type="ECO:0000256" key="1">
    <source>
        <dbReference type="ARBA" id="ARBA00004123"/>
    </source>
</evidence>
<feature type="region of interest" description="Disordered" evidence="4">
    <location>
        <begin position="1"/>
        <end position="42"/>
    </location>
</feature>
<feature type="compositionally biased region" description="Basic residues" evidence="4">
    <location>
        <begin position="1"/>
        <end position="20"/>
    </location>
</feature>